<protein>
    <submittedName>
        <fullName evidence="2">Uncharacterized protein</fullName>
    </submittedName>
</protein>
<evidence type="ECO:0000313" key="2">
    <source>
        <dbReference type="EMBL" id="KAK4496701.1"/>
    </source>
</evidence>
<comment type="caution">
    <text evidence="2">The sequence shown here is derived from an EMBL/GenBank/DDBJ whole genome shotgun (WGS) entry which is preliminary data.</text>
</comment>
<feature type="compositionally biased region" description="Low complexity" evidence="1">
    <location>
        <begin position="453"/>
        <end position="464"/>
    </location>
</feature>
<proteinExistence type="predicted"/>
<feature type="compositionally biased region" description="Low complexity" evidence="1">
    <location>
        <begin position="305"/>
        <end position="318"/>
    </location>
</feature>
<dbReference type="EMBL" id="JAXOVC010000010">
    <property type="protein sequence ID" value="KAK4496701.1"/>
    <property type="molecule type" value="Genomic_DNA"/>
</dbReference>
<reference evidence="2 3" key="1">
    <citation type="journal article" date="2023" name="G3 (Bethesda)">
        <title>A chromosome-level genome assembly of Zasmidium syzygii isolated from banana leaves.</title>
        <authorList>
            <person name="van Westerhoven A.C."/>
            <person name="Mehrabi R."/>
            <person name="Talebi R."/>
            <person name="Steentjes M.B.F."/>
            <person name="Corcolon B."/>
            <person name="Chong P.A."/>
            <person name="Kema G.H.J."/>
            <person name="Seidl M.F."/>
        </authorList>
    </citation>
    <scope>NUCLEOTIDE SEQUENCE [LARGE SCALE GENOMIC DNA]</scope>
    <source>
        <strain evidence="2 3">P124</strain>
    </source>
</reference>
<feature type="compositionally biased region" description="Low complexity" evidence="1">
    <location>
        <begin position="335"/>
        <end position="382"/>
    </location>
</feature>
<sequence>MSHDDCAVAWFGSNLGHFDSDSWIVSRLAGACGEPHDIGSSCVIQGGPARLYYFPVDTTEGCAANGTSATTHGPTNTTSAPPQPVTTLGTTFDPGSAYISFETLYAAYRSYQSAGGSAIQIGPTFSNTILALRSDEVSTNCYGRIGTQTSTAGWGNGKSLNYADLNLPVPASAYQCANQCVPYVTSERTGSDGLQTFDTTSITPNPCETIWNNFNPLLAIPTRLKTISEWASCSFCNDWIANVVFDPPTALRQATAEAKPTLGPPPGASPTNGGGSVTTPARPASTASPDGPANTAVTLPRQHSDSPSPASPTANTPTEDPATVPALADSTTGGQQSPSASPKSQQNPSPQPQSQQPASPSNSPANDPSPQPQSQQPASPSNEAPNDPSKATDSLAPNTAPVAFQGQSQNAASQGQPAATNSPAQSEQQGTTIGFNTPASGAQTPQDTPQGTASPGPQASPASQAPAAVFTVGGNTMTAQQLSNNHVAVGGTTIPVGQGATLSNGAVLSVASNGIVVNSAPAAEPSVSPVFVAGSITASPVAGTTNAAVINGVTLTQGGSAVSTNGQVISFGSSGLQAVSGGQTQMFSAVNDAASQSGNVLIAGSITASPIAGSSSAVVVNGATLSAGGSAIVTNGQTISYGSSGLQMVSAGHTQAFSAMGPVTAVALPTNVPGSPEVPLITLNGAVYSGTPITVSGTTGWKIGSQTLLHGSEVTLSDGEVATLSGSSLLVEKPTTTTSSAGVGDAIADYECNDNRIVPDVNYRIKYLDAVFRGSEGREC</sequence>
<feature type="region of interest" description="Disordered" evidence="1">
    <location>
        <begin position="256"/>
        <end position="464"/>
    </location>
</feature>
<gene>
    <name evidence="2" type="ORF">PRZ48_012684</name>
</gene>
<feature type="compositionally biased region" description="Low complexity" evidence="1">
    <location>
        <begin position="403"/>
        <end position="419"/>
    </location>
</feature>
<keyword evidence="3" id="KW-1185">Reference proteome</keyword>
<evidence type="ECO:0000313" key="3">
    <source>
        <dbReference type="Proteomes" id="UP001305779"/>
    </source>
</evidence>
<accession>A0ABR0E650</accession>
<evidence type="ECO:0000256" key="1">
    <source>
        <dbReference type="SAM" id="MobiDB-lite"/>
    </source>
</evidence>
<dbReference type="Proteomes" id="UP001305779">
    <property type="component" value="Unassembled WGS sequence"/>
</dbReference>
<organism evidence="2 3">
    <name type="scientific">Zasmidium cellare</name>
    <name type="common">Wine cellar mold</name>
    <name type="synonym">Racodium cellare</name>
    <dbReference type="NCBI Taxonomy" id="395010"/>
    <lineage>
        <taxon>Eukaryota</taxon>
        <taxon>Fungi</taxon>
        <taxon>Dikarya</taxon>
        <taxon>Ascomycota</taxon>
        <taxon>Pezizomycotina</taxon>
        <taxon>Dothideomycetes</taxon>
        <taxon>Dothideomycetidae</taxon>
        <taxon>Mycosphaerellales</taxon>
        <taxon>Mycosphaerellaceae</taxon>
        <taxon>Zasmidium</taxon>
    </lineage>
</organism>
<feature type="compositionally biased region" description="Polar residues" evidence="1">
    <location>
        <begin position="420"/>
        <end position="452"/>
    </location>
</feature>
<name>A0ABR0E650_ZASCE</name>